<dbReference type="EMBL" id="JBGFUD010000645">
    <property type="protein sequence ID" value="MFH4974957.1"/>
    <property type="molecule type" value="Genomic_DNA"/>
</dbReference>
<evidence type="ECO:0000313" key="3">
    <source>
        <dbReference type="Proteomes" id="UP001608902"/>
    </source>
</evidence>
<protein>
    <recommendedName>
        <fullName evidence="1">Kinase D-interacting substrate of 220 kDa-like SAM domain-containing protein</fullName>
    </recommendedName>
</protein>
<accession>A0ABD6EE36</accession>
<dbReference type="Proteomes" id="UP001608902">
    <property type="component" value="Unassembled WGS sequence"/>
</dbReference>
<proteinExistence type="predicted"/>
<dbReference type="AlphaFoldDB" id="A0ABD6EE36"/>
<reference evidence="2 3" key="1">
    <citation type="submission" date="2024-08" db="EMBL/GenBank/DDBJ databases">
        <title>Gnathostoma spinigerum genome.</title>
        <authorList>
            <person name="Gonzalez-Bertolin B."/>
            <person name="Monzon S."/>
            <person name="Zaballos A."/>
            <person name="Jimenez P."/>
            <person name="Dekumyoy P."/>
            <person name="Varona S."/>
            <person name="Cuesta I."/>
            <person name="Sumanam S."/>
            <person name="Adisakwattana P."/>
            <person name="Gasser R.B."/>
            <person name="Hernandez-Gonzalez A."/>
            <person name="Young N.D."/>
            <person name="Perteguer M.J."/>
        </authorList>
    </citation>
    <scope>NUCLEOTIDE SEQUENCE [LARGE SCALE GENOMIC DNA]</scope>
    <source>
        <strain evidence="2">AL3</strain>
        <tissue evidence="2">Liver</tissue>
    </source>
</reference>
<sequence length="240" mass="26707">MRVDDVVKLIEKLDISDERIRMIAKSMREANLNGLVLSTCELKDVQRTLRLQLGDWTLVKLLINTLRRLEVTGKRTLSRGAVSSNTEKVTLQSIQEHKRLLTARSEVESDHQWLMESLSGMDLAEVNGDDAVVANVSQEASVHFNDGVASDADSTESMCGSRENLLEPCGRPISNANINREQMMRRAQADSVHSEQGSGFLDRLTTLSSNNEEQKTIVTRHIATGDKPPPVFDIFDQSSS</sequence>
<name>A0ABD6EE36_9BILA</name>
<evidence type="ECO:0000259" key="1">
    <source>
        <dbReference type="Pfam" id="PF23307"/>
    </source>
</evidence>
<gene>
    <name evidence="2" type="ORF">AB6A40_001666</name>
</gene>
<evidence type="ECO:0000313" key="2">
    <source>
        <dbReference type="EMBL" id="MFH4974957.1"/>
    </source>
</evidence>
<comment type="caution">
    <text evidence="2">The sequence shown here is derived from an EMBL/GenBank/DDBJ whole genome shotgun (WGS) entry which is preliminary data.</text>
</comment>
<keyword evidence="3" id="KW-1185">Reference proteome</keyword>
<dbReference type="InterPro" id="IPR057092">
    <property type="entry name" value="SAM_KIDINS220"/>
</dbReference>
<organism evidence="2 3">
    <name type="scientific">Gnathostoma spinigerum</name>
    <dbReference type="NCBI Taxonomy" id="75299"/>
    <lineage>
        <taxon>Eukaryota</taxon>
        <taxon>Metazoa</taxon>
        <taxon>Ecdysozoa</taxon>
        <taxon>Nematoda</taxon>
        <taxon>Chromadorea</taxon>
        <taxon>Rhabditida</taxon>
        <taxon>Spirurina</taxon>
        <taxon>Gnathostomatomorpha</taxon>
        <taxon>Gnathostomatoidea</taxon>
        <taxon>Gnathostomatidae</taxon>
        <taxon>Gnathostoma</taxon>
    </lineage>
</organism>
<dbReference type="PANTHER" id="PTHR24116">
    <property type="entry name" value="KINASE D-INTERACTING SUBSTRATE OF 220 KDA"/>
    <property type="match status" value="1"/>
</dbReference>
<dbReference type="InterPro" id="IPR052771">
    <property type="entry name" value="Neurotrophin_sig_adaptor"/>
</dbReference>
<feature type="domain" description="Kinase D-interacting substrate of 220 kDa-like SAM" evidence="1">
    <location>
        <begin position="1"/>
        <end position="71"/>
    </location>
</feature>
<dbReference type="PANTHER" id="PTHR24116:SF0">
    <property type="entry name" value="KINASE D-INTERACTING SUBSTRATE OF 220 KDA"/>
    <property type="match status" value="1"/>
</dbReference>
<dbReference type="Pfam" id="PF23307">
    <property type="entry name" value="SAM_KIDINS220"/>
    <property type="match status" value="1"/>
</dbReference>